<feature type="transmembrane region" description="Helical" evidence="1">
    <location>
        <begin position="31"/>
        <end position="47"/>
    </location>
</feature>
<dbReference type="AlphaFoldDB" id="A0A6C0C587"/>
<evidence type="ECO:0000256" key="1">
    <source>
        <dbReference type="SAM" id="Phobius"/>
    </source>
</evidence>
<keyword evidence="1" id="KW-1133">Transmembrane helix</keyword>
<accession>A0A6C0C587</accession>
<sequence length="72" mass="9166">MKIYIYLIIIILIYFYNLQKNIYILTRNQHIYFWTSIFIILIICYLMKYQKYHLYKFLQNLNVVHQKPYVHK</sequence>
<organism evidence="2">
    <name type="scientific">viral metagenome</name>
    <dbReference type="NCBI Taxonomy" id="1070528"/>
    <lineage>
        <taxon>unclassified sequences</taxon>
        <taxon>metagenomes</taxon>
        <taxon>organismal metagenomes</taxon>
    </lineage>
</organism>
<evidence type="ECO:0000313" key="2">
    <source>
        <dbReference type="EMBL" id="QHS99865.1"/>
    </source>
</evidence>
<protein>
    <submittedName>
        <fullName evidence="2">Uncharacterized protein</fullName>
    </submittedName>
</protein>
<dbReference type="EMBL" id="MN739349">
    <property type="protein sequence ID" value="QHS99865.1"/>
    <property type="molecule type" value="Genomic_DNA"/>
</dbReference>
<keyword evidence="1" id="KW-0812">Transmembrane</keyword>
<name>A0A6C0C587_9ZZZZ</name>
<proteinExistence type="predicted"/>
<feature type="transmembrane region" description="Helical" evidence="1">
    <location>
        <begin position="5"/>
        <end position="25"/>
    </location>
</feature>
<keyword evidence="1" id="KW-0472">Membrane</keyword>
<reference evidence="2" key="1">
    <citation type="journal article" date="2020" name="Nature">
        <title>Giant virus diversity and host interactions through global metagenomics.</title>
        <authorList>
            <person name="Schulz F."/>
            <person name="Roux S."/>
            <person name="Paez-Espino D."/>
            <person name="Jungbluth S."/>
            <person name="Walsh D.A."/>
            <person name="Denef V.J."/>
            <person name="McMahon K.D."/>
            <person name="Konstantinidis K.T."/>
            <person name="Eloe-Fadrosh E.A."/>
            <person name="Kyrpides N.C."/>
            <person name="Woyke T."/>
        </authorList>
    </citation>
    <scope>NUCLEOTIDE SEQUENCE</scope>
    <source>
        <strain evidence="2">GVMAG-M-3300020187-37</strain>
    </source>
</reference>